<organism evidence="4 5">
    <name type="scientific">Roseospira visakhapatnamensis</name>
    <dbReference type="NCBI Taxonomy" id="390880"/>
    <lineage>
        <taxon>Bacteria</taxon>
        <taxon>Pseudomonadati</taxon>
        <taxon>Pseudomonadota</taxon>
        <taxon>Alphaproteobacteria</taxon>
        <taxon>Rhodospirillales</taxon>
        <taxon>Rhodospirillaceae</taxon>
        <taxon>Roseospira</taxon>
    </lineage>
</organism>
<protein>
    <recommendedName>
        <fullName evidence="3">Peptidoglycan recognition protein family domain-containing protein</fullName>
    </recommendedName>
</protein>
<dbReference type="SUPFAM" id="SSF55846">
    <property type="entry name" value="N-acetylmuramoyl-L-alanine amidase-like"/>
    <property type="match status" value="1"/>
</dbReference>
<reference evidence="4 5" key="1">
    <citation type="submission" date="2020-08" db="EMBL/GenBank/DDBJ databases">
        <title>Genome sequencing of Purple Non-Sulfur Bacteria from various extreme environments.</title>
        <authorList>
            <person name="Mayer M."/>
        </authorList>
    </citation>
    <scope>NUCLEOTIDE SEQUENCE [LARGE SCALE GENOMIC DNA]</scope>
    <source>
        <strain evidence="4 5">JA131</strain>
    </source>
</reference>
<evidence type="ECO:0000256" key="2">
    <source>
        <dbReference type="SAM" id="MobiDB-lite"/>
    </source>
</evidence>
<keyword evidence="5" id="KW-1185">Reference proteome</keyword>
<evidence type="ECO:0000256" key="1">
    <source>
        <dbReference type="ARBA" id="ARBA00007553"/>
    </source>
</evidence>
<dbReference type="GO" id="GO:0008270">
    <property type="term" value="F:zinc ion binding"/>
    <property type="evidence" value="ECO:0007669"/>
    <property type="project" value="InterPro"/>
</dbReference>
<dbReference type="RefSeq" id="WP_184048884.1">
    <property type="nucleotide sequence ID" value="NZ_JACIGK010000056.1"/>
</dbReference>
<feature type="domain" description="Peptidoglycan recognition protein family" evidence="3">
    <location>
        <begin position="1"/>
        <end position="132"/>
    </location>
</feature>
<name>A0A7W6RHN2_9PROT</name>
<evidence type="ECO:0000313" key="4">
    <source>
        <dbReference type="EMBL" id="MBB4268171.1"/>
    </source>
</evidence>
<accession>A0A7W6RHN2</accession>
<dbReference type="CDD" id="cd06583">
    <property type="entry name" value="PGRP"/>
    <property type="match status" value="1"/>
</dbReference>
<dbReference type="InterPro" id="IPR036505">
    <property type="entry name" value="Amidase/PGRP_sf"/>
</dbReference>
<dbReference type="EMBL" id="JACIGK010000056">
    <property type="protein sequence ID" value="MBB4268171.1"/>
    <property type="molecule type" value="Genomic_DNA"/>
</dbReference>
<proteinExistence type="inferred from homology"/>
<dbReference type="PANTHER" id="PTHR11022">
    <property type="entry name" value="PEPTIDOGLYCAN RECOGNITION PROTEIN"/>
    <property type="match status" value="1"/>
</dbReference>
<dbReference type="AlphaFoldDB" id="A0A7W6RHN2"/>
<comment type="caution">
    <text evidence="4">The sequence shown here is derived from an EMBL/GenBank/DDBJ whole genome shotgun (WGS) entry which is preliminary data.</text>
</comment>
<dbReference type="InterPro" id="IPR015510">
    <property type="entry name" value="PGRP"/>
</dbReference>
<gene>
    <name evidence="4" type="ORF">GGD89_003827</name>
</gene>
<dbReference type="PANTHER" id="PTHR11022:SF41">
    <property type="entry name" value="PEPTIDOGLYCAN-RECOGNITION PROTEIN LC-RELATED"/>
    <property type="match status" value="1"/>
</dbReference>
<evidence type="ECO:0000259" key="3">
    <source>
        <dbReference type="SMART" id="SM00701"/>
    </source>
</evidence>
<dbReference type="InterPro" id="IPR006619">
    <property type="entry name" value="PGRP_domain_met/bac"/>
</dbReference>
<dbReference type="Pfam" id="PF01510">
    <property type="entry name" value="Amidase_2"/>
    <property type="match status" value="1"/>
</dbReference>
<feature type="region of interest" description="Disordered" evidence="2">
    <location>
        <begin position="154"/>
        <end position="174"/>
    </location>
</feature>
<dbReference type="GO" id="GO:0008745">
    <property type="term" value="F:N-acetylmuramoyl-L-alanine amidase activity"/>
    <property type="evidence" value="ECO:0007669"/>
    <property type="project" value="InterPro"/>
</dbReference>
<dbReference type="SMART" id="SM00701">
    <property type="entry name" value="PGRP"/>
    <property type="match status" value="1"/>
</dbReference>
<dbReference type="Gene3D" id="3.40.80.10">
    <property type="entry name" value="Peptidoglycan recognition protein-like"/>
    <property type="match status" value="1"/>
</dbReference>
<dbReference type="GO" id="GO:0009253">
    <property type="term" value="P:peptidoglycan catabolic process"/>
    <property type="evidence" value="ECO:0007669"/>
    <property type="project" value="InterPro"/>
</dbReference>
<dbReference type="InterPro" id="IPR002502">
    <property type="entry name" value="Amidase_domain"/>
</dbReference>
<dbReference type="Proteomes" id="UP000554286">
    <property type="component" value="Unassembled WGS sequence"/>
</dbReference>
<comment type="similarity">
    <text evidence="1">Belongs to the N-acetylmuramoyl-L-alanine amidase 2 family.</text>
</comment>
<sequence>MSVVAPSHYASHPPGREVRRVFLHCSASDGEGSPYEGEALVRTVRAWHLARGWSDVGYHYLIDHGGRTMTGRPLGRIPAAQRGHNTGSVAIMVHDGRTTFPPPALDACRALCGAIDAHHGGRVTFHGHREVDPRKTCPVFDYRALLGLDSGGRMPAADDVPAPVPPPKPRLPMDHDDHREVAEVIDEDAWSIEALAIPIDTPLGRTLHARRERSLAIARQIAAL</sequence>
<evidence type="ECO:0000313" key="5">
    <source>
        <dbReference type="Proteomes" id="UP000554286"/>
    </source>
</evidence>